<dbReference type="AlphaFoldDB" id="A0A926ERH2"/>
<dbReference type="EMBL" id="JACRTD010000003">
    <property type="protein sequence ID" value="MBC8584950.1"/>
    <property type="molecule type" value="Genomic_DNA"/>
</dbReference>
<dbReference type="FunFam" id="3.40.50.720:FF:000203">
    <property type="entry name" value="D-3-phosphoglycerate dehydrogenase (SerA)"/>
    <property type="match status" value="1"/>
</dbReference>
<accession>A0A926ERH2</accession>
<feature type="domain" description="D-isomer specific 2-hydroxyacid dehydrogenase catalytic" evidence="5">
    <location>
        <begin position="22"/>
        <end position="314"/>
    </location>
</feature>
<keyword evidence="8" id="KW-1185">Reference proteome</keyword>
<protein>
    <submittedName>
        <fullName evidence="7">D-2-hydroxyacid dehydrogenase</fullName>
    </submittedName>
</protein>
<evidence type="ECO:0000256" key="4">
    <source>
        <dbReference type="RuleBase" id="RU003719"/>
    </source>
</evidence>
<evidence type="ECO:0000256" key="2">
    <source>
        <dbReference type="ARBA" id="ARBA00023002"/>
    </source>
</evidence>
<dbReference type="InterPro" id="IPR050418">
    <property type="entry name" value="D-iso_2-hydroxyacid_DH_PdxB"/>
</dbReference>
<reference evidence="7" key="1">
    <citation type="submission" date="2020-08" db="EMBL/GenBank/DDBJ databases">
        <title>Genome public.</title>
        <authorList>
            <person name="Liu C."/>
            <person name="Sun Q."/>
        </authorList>
    </citation>
    <scope>NUCLEOTIDE SEQUENCE</scope>
    <source>
        <strain evidence="7">NSJ-64</strain>
    </source>
</reference>
<evidence type="ECO:0000313" key="8">
    <source>
        <dbReference type="Proteomes" id="UP000623678"/>
    </source>
</evidence>
<dbReference type="Pfam" id="PF02826">
    <property type="entry name" value="2-Hacid_dh_C"/>
    <property type="match status" value="1"/>
</dbReference>
<dbReference type="SUPFAM" id="SSF51735">
    <property type="entry name" value="NAD(P)-binding Rossmann-fold domains"/>
    <property type="match status" value="1"/>
</dbReference>
<proteinExistence type="inferred from homology"/>
<evidence type="ECO:0000256" key="1">
    <source>
        <dbReference type="ARBA" id="ARBA00005854"/>
    </source>
</evidence>
<keyword evidence="2 4" id="KW-0560">Oxidoreductase</keyword>
<dbReference type="Gene3D" id="3.40.50.720">
    <property type="entry name" value="NAD(P)-binding Rossmann-like Domain"/>
    <property type="match status" value="2"/>
</dbReference>
<name>A0A926ERH2_9FIRM</name>
<feature type="domain" description="D-isomer specific 2-hydroxyacid dehydrogenase NAD-binding" evidence="6">
    <location>
        <begin position="107"/>
        <end position="286"/>
    </location>
</feature>
<dbReference type="CDD" id="cd12162">
    <property type="entry name" value="2-Hacid_dh_4"/>
    <property type="match status" value="1"/>
</dbReference>
<evidence type="ECO:0000259" key="5">
    <source>
        <dbReference type="Pfam" id="PF00389"/>
    </source>
</evidence>
<comment type="caution">
    <text evidence="7">The sequence shown here is derived from an EMBL/GenBank/DDBJ whole genome shotgun (WGS) entry which is preliminary data.</text>
</comment>
<dbReference type="InterPro" id="IPR006140">
    <property type="entry name" value="D-isomer_DH_NAD-bd"/>
</dbReference>
<organism evidence="7 8">
    <name type="scientific">Youxingia wuxianensis</name>
    <dbReference type="NCBI Taxonomy" id="2763678"/>
    <lineage>
        <taxon>Bacteria</taxon>
        <taxon>Bacillati</taxon>
        <taxon>Bacillota</taxon>
        <taxon>Clostridia</taxon>
        <taxon>Eubacteriales</taxon>
        <taxon>Oscillospiraceae</taxon>
        <taxon>Youxingia</taxon>
    </lineage>
</organism>
<evidence type="ECO:0000259" key="6">
    <source>
        <dbReference type="Pfam" id="PF02826"/>
    </source>
</evidence>
<comment type="similarity">
    <text evidence="1 4">Belongs to the D-isomer specific 2-hydroxyacid dehydrogenase family.</text>
</comment>
<dbReference type="InterPro" id="IPR006139">
    <property type="entry name" value="D-isomer_2_OHA_DH_cat_dom"/>
</dbReference>
<dbReference type="SUPFAM" id="SSF52283">
    <property type="entry name" value="Formate/glycerate dehydrogenase catalytic domain-like"/>
    <property type="match status" value="1"/>
</dbReference>
<dbReference type="PANTHER" id="PTHR43761">
    <property type="entry name" value="D-ISOMER SPECIFIC 2-HYDROXYACID DEHYDROGENASE FAMILY PROTEIN (AFU_ORTHOLOGUE AFUA_1G13630)"/>
    <property type="match status" value="1"/>
</dbReference>
<gene>
    <name evidence="7" type="ORF">H8705_05075</name>
</gene>
<evidence type="ECO:0000313" key="7">
    <source>
        <dbReference type="EMBL" id="MBC8584950.1"/>
    </source>
</evidence>
<dbReference type="InterPro" id="IPR029753">
    <property type="entry name" value="D-isomer_DH_CS"/>
</dbReference>
<dbReference type="PROSITE" id="PS00670">
    <property type="entry name" value="D_2_HYDROXYACID_DH_2"/>
    <property type="match status" value="1"/>
</dbReference>
<dbReference type="Proteomes" id="UP000623678">
    <property type="component" value="Unassembled WGS sequence"/>
</dbReference>
<dbReference type="PROSITE" id="PS00671">
    <property type="entry name" value="D_2_HYDROXYACID_DH_3"/>
    <property type="match status" value="1"/>
</dbReference>
<keyword evidence="3" id="KW-0520">NAD</keyword>
<dbReference type="PANTHER" id="PTHR43761:SF1">
    <property type="entry name" value="D-ISOMER SPECIFIC 2-HYDROXYACID DEHYDROGENASE CATALYTIC DOMAIN-CONTAINING PROTEIN-RELATED"/>
    <property type="match status" value="1"/>
</dbReference>
<evidence type="ECO:0000256" key="3">
    <source>
        <dbReference type="ARBA" id="ARBA00023027"/>
    </source>
</evidence>
<dbReference type="InterPro" id="IPR036291">
    <property type="entry name" value="NAD(P)-bd_dom_sf"/>
</dbReference>
<dbReference type="GO" id="GO:0051287">
    <property type="term" value="F:NAD binding"/>
    <property type="evidence" value="ECO:0007669"/>
    <property type="project" value="InterPro"/>
</dbReference>
<sequence length="318" mass="34880">MKLVVLDGFLVNHDNLPWELADMFDVTWYDATKPEDTISRIGDAQAVFVNRHAITKEVFKACPNIEYIGVLGTGFNMIDLEAAKEAGVTICNVPAYSTNAVAQCVFSLLLNISFMTYKHNEFVKAGKWNKVPDEELVDKPMFELAGKTMGVIGFGHIGQAVAKIANAMGMEVLAYRRHPDKSLETSQLHFACLDELLAKSDIISLHCPLNPETTQLINKDTIAKMKDGAVLINTSRGGVINDQDVADALDSGKLYMAGLDVLTVEPPTDGNPLTLHPRTILTPHMGWGPKETRIRLLDVVSKNFLAYLNGNPVNVVGE</sequence>
<dbReference type="Pfam" id="PF00389">
    <property type="entry name" value="2-Hacid_dh"/>
    <property type="match status" value="1"/>
</dbReference>
<dbReference type="GO" id="GO:0016616">
    <property type="term" value="F:oxidoreductase activity, acting on the CH-OH group of donors, NAD or NADP as acceptor"/>
    <property type="evidence" value="ECO:0007669"/>
    <property type="project" value="InterPro"/>
</dbReference>
<dbReference type="RefSeq" id="WP_262394735.1">
    <property type="nucleotide sequence ID" value="NZ_JACRTD010000003.1"/>
</dbReference>